<feature type="region of interest" description="Disordered" evidence="13">
    <location>
        <begin position="271"/>
        <end position="293"/>
    </location>
</feature>
<dbReference type="AlphaFoldDB" id="A0ABD3M675"/>
<dbReference type="Pfam" id="PF17849">
    <property type="entry name" value="OB_Dis3"/>
    <property type="match status" value="1"/>
</dbReference>
<dbReference type="Pfam" id="PF17215">
    <property type="entry name" value="Rrp44_S1"/>
    <property type="match status" value="1"/>
</dbReference>
<dbReference type="GO" id="GO:0005634">
    <property type="term" value="C:nucleus"/>
    <property type="evidence" value="ECO:0007669"/>
    <property type="project" value="UniProtKB-SubCell"/>
</dbReference>
<protein>
    <recommendedName>
        <fullName evidence="14">RNB domain-containing protein</fullName>
    </recommendedName>
</protein>
<keyword evidence="6" id="KW-0378">Hydrolase</keyword>
<dbReference type="InterPro" id="IPR033770">
    <property type="entry name" value="RRP44_S1"/>
</dbReference>
<keyword evidence="8" id="KW-0269">Exonuclease</keyword>
<evidence type="ECO:0000256" key="9">
    <source>
        <dbReference type="ARBA" id="ARBA00022842"/>
    </source>
</evidence>
<evidence type="ECO:0000256" key="3">
    <source>
        <dbReference type="ARBA" id="ARBA00005785"/>
    </source>
</evidence>
<keyword evidence="7" id="KW-0271">Exosome</keyword>
<dbReference type="InterPro" id="IPR050180">
    <property type="entry name" value="RNR_Ribonuclease"/>
</dbReference>
<evidence type="ECO:0000259" key="14">
    <source>
        <dbReference type="SMART" id="SM00955"/>
    </source>
</evidence>
<evidence type="ECO:0000256" key="4">
    <source>
        <dbReference type="ARBA" id="ARBA00022552"/>
    </source>
</evidence>
<accession>A0ABD3M675</accession>
<comment type="caution">
    <text evidence="15">The sequence shown here is derived from an EMBL/GenBank/DDBJ whole genome shotgun (WGS) entry which is preliminary data.</text>
</comment>
<dbReference type="Gene3D" id="3.40.50.1010">
    <property type="entry name" value="5'-nuclease"/>
    <property type="match status" value="1"/>
</dbReference>
<proteinExistence type="inferred from homology"/>
<sequence length="1258" mass="137847">MSRTFADHGITILEYFRTTTSNYSTMMNDNNDNYNDDPPLSSLRAPPARHYYLTRRGKILQSTTERYLRDDLGFGSMLVPSTASSSSSSSSLYDSGRKKRKKIKEDTIAGKIVELIPYTIEHVSTLVDLLGSTTTNSKGSSSSTESTTTASTVLRLVVVDTNVLLHHMDVLEYLRDNDFADDDDSACGTKGGSNRHHAIANAIVIPQTALEECRHRSLVMYRRATDLVRSSSSPTSSSTSSNNSTTTVGGHRQRRCVIVFADVHHVDTQIKSLPPESQLPASTVSSNENDDDELAASSTAINDENDARLRKVAWFYGRALHDFHHSQEGGGGDQHQHQQEQRKKVEVVFLSDDAQSRKLALLEQPRDSSIIISSSSGSGRRTKDNGLYYKARSVREHVTLLQKEDPTLNLLDMVANFNVGTGSSGGGGGTAMTAEEGGGRTESGGYNYTPHVASSTLSHGLRTNRYYQGIYRSNRDSYTEGYVTIRRGEDRVAVVVSGREDVNRAVDGDIVAVELFAVDHWLSTTAAAATTTTTATATATGGSVEANDGGSGATGRIQNETSSADEEGKPTSGIAADTAEPSVRDIENIAEEVPVDEEGRMRRPVGKVVGIIRRNFHKNFCGSICTVDDTKSNENDASAGHPSQLHPHDAIAAKHEREHADGITSTVVFFSIDQRVPPILLRTTQRERLVGMRILVSMDSWPADSEYPLGHYVQTLGLAGTKDTETQVLLQEFRIPCEPFPAKVLACLPPADYQIELEPGRADLRHIPVLSIDPPGCKDIDDALHCIQLSNGNWQVGVHIADVTHYVEAGTAIDLEAANRSTSTYLVNKRLDMLPSLLTTDLCSLKGNVDRFAFSVLWEVTPEATIVDVEFKKSIIHSIAALTYQQAQSLIDKPDKDCRDDIQAGAVKRLALLARKFRARRIAAGALTLASPEVKFVLDSESLNPTDVQAYTLYEANALVEEFMLLANVTVAKKILRHYPTLSILRRHPAPNRSMFDGLIQKAKTRGISLCIDDSKKLADSLDDAGRALSSDPYLDQLLRILSTRCMSPAQYFCSGEYQAKDWHHYGLAAPVYTHFTSPIRRYADVCVHRLLAAAIGVAPLPVFLSSKSHLHDLAANMNRRHRAAQLAGRASVQLHTLIFFAGGDDGEEGGGAKEEDAYVLDIDASAKSQPSLTVMVPRYGIEGKVRLSKSIKDDCLDRDQEKHRLGYKDPMTGKLIASVAVFDKVRVRIWVRKSRDGRELVVDLLEPKLFADPDVAG</sequence>
<dbReference type="Pfam" id="PF13638">
    <property type="entry name" value="PIN_4"/>
    <property type="match status" value="1"/>
</dbReference>
<evidence type="ECO:0000256" key="1">
    <source>
        <dbReference type="ARBA" id="ARBA00001946"/>
    </source>
</evidence>
<dbReference type="Proteomes" id="UP001530293">
    <property type="component" value="Unassembled WGS sequence"/>
</dbReference>
<dbReference type="SMART" id="SM00955">
    <property type="entry name" value="RNB"/>
    <property type="match status" value="1"/>
</dbReference>
<organism evidence="15 16">
    <name type="scientific">Discostella pseudostelligera</name>
    <dbReference type="NCBI Taxonomy" id="259834"/>
    <lineage>
        <taxon>Eukaryota</taxon>
        <taxon>Sar</taxon>
        <taxon>Stramenopiles</taxon>
        <taxon>Ochrophyta</taxon>
        <taxon>Bacillariophyta</taxon>
        <taxon>Coscinodiscophyceae</taxon>
        <taxon>Thalassiosirophycidae</taxon>
        <taxon>Stephanodiscales</taxon>
        <taxon>Stephanodiscaceae</taxon>
        <taxon>Discostella</taxon>
    </lineage>
</organism>
<keyword evidence="5" id="KW-0540">Nuclease</keyword>
<dbReference type="InterPro" id="IPR041505">
    <property type="entry name" value="Dis3_CSD2"/>
</dbReference>
<dbReference type="SUPFAM" id="SSF50249">
    <property type="entry name" value="Nucleic acid-binding proteins"/>
    <property type="match status" value="2"/>
</dbReference>
<feature type="domain" description="RNB" evidence="14">
    <location>
        <begin position="761"/>
        <end position="1098"/>
    </location>
</feature>
<feature type="region of interest" description="Disordered" evidence="13">
    <location>
        <begin position="227"/>
        <end position="250"/>
    </location>
</feature>
<dbReference type="EMBL" id="JALLBG020000315">
    <property type="protein sequence ID" value="KAL3756060.1"/>
    <property type="molecule type" value="Genomic_DNA"/>
</dbReference>
<evidence type="ECO:0000256" key="5">
    <source>
        <dbReference type="ARBA" id="ARBA00022722"/>
    </source>
</evidence>
<dbReference type="InterPro" id="IPR012340">
    <property type="entry name" value="NA-bd_OB-fold"/>
</dbReference>
<keyword evidence="10" id="KW-0694">RNA-binding</keyword>
<evidence type="ECO:0000256" key="13">
    <source>
        <dbReference type="SAM" id="MobiDB-lite"/>
    </source>
</evidence>
<evidence type="ECO:0000256" key="7">
    <source>
        <dbReference type="ARBA" id="ARBA00022835"/>
    </source>
</evidence>
<comment type="subcellular location">
    <subcellularLocation>
        <location evidence="2">Nucleus</location>
    </subcellularLocation>
</comment>
<dbReference type="GO" id="GO:0003723">
    <property type="term" value="F:RNA binding"/>
    <property type="evidence" value="ECO:0007669"/>
    <property type="project" value="UniProtKB-KW"/>
</dbReference>
<evidence type="ECO:0000256" key="6">
    <source>
        <dbReference type="ARBA" id="ARBA00022801"/>
    </source>
</evidence>
<dbReference type="Gene3D" id="2.40.50.700">
    <property type="match status" value="1"/>
</dbReference>
<evidence type="ECO:0000313" key="15">
    <source>
        <dbReference type="EMBL" id="KAL3756060.1"/>
    </source>
</evidence>
<evidence type="ECO:0000256" key="12">
    <source>
        <dbReference type="RuleBase" id="RU003901"/>
    </source>
</evidence>
<keyword evidence="9" id="KW-0460">Magnesium</keyword>
<evidence type="ECO:0000256" key="8">
    <source>
        <dbReference type="ARBA" id="ARBA00022839"/>
    </source>
</evidence>
<dbReference type="PANTHER" id="PTHR23355:SF35">
    <property type="entry name" value="EXOSOME COMPLEX EXONUCLEASE RRP44"/>
    <property type="match status" value="1"/>
</dbReference>
<name>A0ABD3M675_9STRA</name>
<evidence type="ECO:0000256" key="11">
    <source>
        <dbReference type="ARBA" id="ARBA00023242"/>
    </source>
</evidence>
<evidence type="ECO:0000313" key="16">
    <source>
        <dbReference type="Proteomes" id="UP001530293"/>
    </source>
</evidence>
<gene>
    <name evidence="15" type="ORF">ACHAWU_002639</name>
</gene>
<evidence type="ECO:0000256" key="10">
    <source>
        <dbReference type="ARBA" id="ARBA00022884"/>
    </source>
</evidence>
<dbReference type="Gene3D" id="2.40.50.690">
    <property type="match status" value="1"/>
</dbReference>
<evidence type="ECO:0000256" key="2">
    <source>
        <dbReference type="ARBA" id="ARBA00004123"/>
    </source>
</evidence>
<keyword evidence="11" id="KW-0539">Nucleus</keyword>
<dbReference type="PANTHER" id="PTHR23355">
    <property type="entry name" value="RIBONUCLEASE"/>
    <property type="match status" value="1"/>
</dbReference>
<dbReference type="GO" id="GO:0000178">
    <property type="term" value="C:exosome (RNase complex)"/>
    <property type="evidence" value="ECO:0007669"/>
    <property type="project" value="UniProtKB-KW"/>
</dbReference>
<dbReference type="InterPro" id="IPR002716">
    <property type="entry name" value="PIN_dom"/>
</dbReference>
<keyword evidence="16" id="KW-1185">Reference proteome</keyword>
<dbReference type="PROSITE" id="PS01175">
    <property type="entry name" value="RIBONUCLEASE_II"/>
    <property type="match status" value="1"/>
</dbReference>
<feature type="region of interest" description="Disordered" evidence="13">
    <location>
        <begin position="539"/>
        <end position="585"/>
    </location>
</feature>
<feature type="region of interest" description="Disordered" evidence="13">
    <location>
        <begin position="422"/>
        <end position="448"/>
    </location>
</feature>
<reference evidence="15 16" key="1">
    <citation type="submission" date="2024-10" db="EMBL/GenBank/DDBJ databases">
        <title>Updated reference genomes for cyclostephanoid diatoms.</title>
        <authorList>
            <person name="Roberts W.R."/>
            <person name="Alverson A.J."/>
        </authorList>
    </citation>
    <scope>NUCLEOTIDE SEQUENCE [LARGE SCALE GENOMIC DNA]</scope>
    <source>
        <strain evidence="15 16">AJA232-27</strain>
    </source>
</reference>
<keyword evidence="4" id="KW-0698">rRNA processing</keyword>
<dbReference type="Gene3D" id="2.40.50.140">
    <property type="entry name" value="Nucleic acid-binding proteins"/>
    <property type="match status" value="1"/>
</dbReference>
<dbReference type="GO" id="GO:0004527">
    <property type="term" value="F:exonuclease activity"/>
    <property type="evidence" value="ECO:0007669"/>
    <property type="project" value="UniProtKB-KW"/>
</dbReference>
<dbReference type="Pfam" id="PF00773">
    <property type="entry name" value="RNB"/>
    <property type="match status" value="1"/>
</dbReference>
<dbReference type="FunFam" id="2.40.50.700:FF:000004">
    <property type="entry name" value="Exosome complex exonuclease RRP44 homolog A"/>
    <property type="match status" value="1"/>
</dbReference>
<comment type="similarity">
    <text evidence="3 12">Belongs to the RNR ribonuclease family.</text>
</comment>
<feature type="compositionally biased region" description="Low complexity" evidence="13">
    <location>
        <begin position="230"/>
        <end position="247"/>
    </location>
</feature>
<dbReference type="InterPro" id="IPR001900">
    <property type="entry name" value="RNase_II/R"/>
</dbReference>
<dbReference type="InterPro" id="IPR022966">
    <property type="entry name" value="RNase_II/R_CS"/>
</dbReference>
<dbReference type="GO" id="GO:0006364">
    <property type="term" value="P:rRNA processing"/>
    <property type="evidence" value="ECO:0007669"/>
    <property type="project" value="UniProtKB-KW"/>
</dbReference>
<comment type="cofactor">
    <cofactor evidence="1">
        <name>Mg(2+)</name>
        <dbReference type="ChEBI" id="CHEBI:18420"/>
    </cofactor>
</comment>